<gene>
    <name evidence="2" type="ORF">HF855_13190</name>
</gene>
<accession>A0A848CSG4</accession>
<dbReference type="EMBL" id="JABAFX010000047">
    <property type="protein sequence ID" value="NME58313.1"/>
    <property type="molecule type" value="Genomic_DNA"/>
</dbReference>
<protein>
    <recommendedName>
        <fullName evidence="1">5-hmdU DNA kinase helical domain-containing protein</fullName>
    </recommendedName>
</protein>
<dbReference type="RefSeq" id="WP_168934247.1">
    <property type="nucleotide sequence ID" value="NZ_JABAFX010000047.1"/>
</dbReference>
<evidence type="ECO:0000313" key="2">
    <source>
        <dbReference type="EMBL" id="NME58313.1"/>
    </source>
</evidence>
<comment type="caution">
    <text evidence="2">The sequence shown here is derived from an EMBL/GenBank/DDBJ whole genome shotgun (WGS) entry which is preliminary data.</text>
</comment>
<evidence type="ECO:0000259" key="1">
    <source>
        <dbReference type="Pfam" id="PF18723"/>
    </source>
</evidence>
<name>A0A848CSG4_9FIRM</name>
<dbReference type="Pfam" id="PF18723">
    <property type="entry name" value="HMUDK_hel"/>
    <property type="match status" value="1"/>
</dbReference>
<proteinExistence type="predicted"/>
<reference evidence="2 3" key="1">
    <citation type="submission" date="2020-04" db="EMBL/GenBank/DDBJ databases">
        <authorList>
            <person name="Hitch T.C.A."/>
            <person name="Wylensek D."/>
            <person name="Clavel T."/>
        </authorList>
    </citation>
    <scope>NUCLEOTIDE SEQUENCE [LARGE SCALE GENOMIC DNA]</scope>
    <source>
        <strain evidence="2 3">BSM-383-APC-5F</strain>
    </source>
</reference>
<sequence length="331" mass="39916">MIINIKREGLKKTKVYDTYWKFACERQNIFMRKLMGEKDNLTEDIILREYKFTNTYRASDRVSQYLIKNVIYQRGYTEEDTIFRILLFKIFNKIETWEKLEIIFGRLNYENFDVDQYGKVLNIFFEQGEKLYSGAYIMASGKSAFGYERKFMNHLMLIDYMMKNHITKKIMHCRNLEELYNTLLAYPTIGTFLAYQYAIDINYSELVNFDEMEFVVAGPGAKAGIRKSFSNSDEYSQEYIIRYMCEHQEEEFQRLGLKFSNLWGRKLQLIDCQNIFCETDKYSRVKYPELIDCNGRTRIKQRYRMREDKIAYFYPPKWGINDKIEEFYGSK</sequence>
<dbReference type="Proteomes" id="UP000580130">
    <property type="component" value="Unassembled WGS sequence"/>
</dbReference>
<organism evidence="2 3">
    <name type="scientific">Dorea formicigenerans</name>
    <dbReference type="NCBI Taxonomy" id="39486"/>
    <lineage>
        <taxon>Bacteria</taxon>
        <taxon>Bacillati</taxon>
        <taxon>Bacillota</taxon>
        <taxon>Clostridia</taxon>
        <taxon>Lachnospirales</taxon>
        <taxon>Lachnospiraceae</taxon>
        <taxon>Dorea</taxon>
    </lineage>
</organism>
<dbReference type="InterPro" id="IPR040684">
    <property type="entry name" value="HMUDK_hel"/>
</dbReference>
<evidence type="ECO:0000313" key="3">
    <source>
        <dbReference type="Proteomes" id="UP000580130"/>
    </source>
</evidence>
<dbReference type="AlphaFoldDB" id="A0A848CSG4"/>
<feature type="domain" description="5-hmdU DNA kinase helical" evidence="1">
    <location>
        <begin position="13"/>
        <end position="290"/>
    </location>
</feature>